<dbReference type="OrthoDB" id="10062689at2759"/>
<evidence type="ECO:0000313" key="2">
    <source>
        <dbReference type="EMBL" id="CAF1082579.1"/>
    </source>
</evidence>
<proteinExistence type="predicted"/>
<dbReference type="Proteomes" id="UP000663877">
    <property type="component" value="Unassembled WGS sequence"/>
</dbReference>
<organism evidence="1 4">
    <name type="scientific">Adineta steineri</name>
    <dbReference type="NCBI Taxonomy" id="433720"/>
    <lineage>
        <taxon>Eukaryota</taxon>
        <taxon>Metazoa</taxon>
        <taxon>Spiralia</taxon>
        <taxon>Gnathifera</taxon>
        <taxon>Rotifera</taxon>
        <taxon>Eurotatoria</taxon>
        <taxon>Bdelloidea</taxon>
        <taxon>Adinetida</taxon>
        <taxon>Adinetidae</taxon>
        <taxon>Adineta</taxon>
    </lineage>
</organism>
<dbReference type="EMBL" id="CAJNOM010000117">
    <property type="protein sequence ID" value="CAF1082579.1"/>
    <property type="molecule type" value="Genomic_DNA"/>
</dbReference>
<sequence>MNNLMTIPLFSTPINTWNTDYRTITYGNYGYGVYSQDVELYRNPYTERLNVEREVDFIPIGTSNDLGYNSNRNYGFEASRNVLFSDKVAIYEDDQLLIDDTPLGISPVPTAGIMAAAVVFNQEILASIGLFKEWSHEVFNNLKNIDESRHASLDDIAEEMGNCLREANLNSHIGICRIHNHFKVNPNEVVQMSLGSSIDDYMAKVESNATVAHIKPVEVKRKLEFIPIPYMWGFDKASRQFFPMEFFDGSNVIMQSRFIETVIEKRLELIDFLHRFIDRVSATGTEDDLGFYLRYDNLINKQIDEGLVEDTDVNRRKQWILPKTKKTMQETLEEIKKIDQHAFIARTHWYFEGDSETKTVDCCHCTHCCRH</sequence>
<comment type="caution">
    <text evidence="1">The sequence shown here is derived from an EMBL/GenBank/DDBJ whole genome shotgun (WGS) entry which is preliminary data.</text>
</comment>
<evidence type="ECO:0000313" key="3">
    <source>
        <dbReference type="Proteomes" id="UP000663832"/>
    </source>
</evidence>
<dbReference type="AlphaFoldDB" id="A0A814KBN4"/>
<gene>
    <name evidence="1" type="ORF">BJG266_LOCUS18575</name>
    <name evidence="2" type="ORF">QVE165_LOCUS19310</name>
</gene>
<accession>A0A814KBN4</accession>
<evidence type="ECO:0000313" key="4">
    <source>
        <dbReference type="Proteomes" id="UP000663877"/>
    </source>
</evidence>
<evidence type="ECO:0000313" key="1">
    <source>
        <dbReference type="EMBL" id="CAF1050300.1"/>
    </source>
</evidence>
<dbReference type="EMBL" id="CAJNOI010000095">
    <property type="protein sequence ID" value="CAF1050300.1"/>
    <property type="molecule type" value="Genomic_DNA"/>
</dbReference>
<protein>
    <submittedName>
        <fullName evidence="1">Uncharacterized protein</fullName>
    </submittedName>
</protein>
<keyword evidence="3" id="KW-1185">Reference proteome</keyword>
<reference evidence="1" key="1">
    <citation type="submission" date="2021-02" db="EMBL/GenBank/DDBJ databases">
        <authorList>
            <person name="Nowell W R."/>
        </authorList>
    </citation>
    <scope>NUCLEOTIDE SEQUENCE</scope>
</reference>
<name>A0A814KBN4_9BILA</name>
<dbReference type="Proteomes" id="UP000663832">
    <property type="component" value="Unassembled WGS sequence"/>
</dbReference>